<evidence type="ECO:0000259" key="1">
    <source>
        <dbReference type="Pfam" id="PF01575"/>
    </source>
</evidence>
<dbReference type="Proteomes" id="UP000288212">
    <property type="component" value="Unassembled WGS sequence"/>
</dbReference>
<dbReference type="Pfam" id="PF01575">
    <property type="entry name" value="MaoC_dehydratas"/>
    <property type="match status" value="1"/>
</dbReference>
<dbReference type="InterPro" id="IPR029069">
    <property type="entry name" value="HotDog_dom_sf"/>
</dbReference>
<name>A0A432VYB1_9GAMM</name>
<sequence length="289" mass="33173">MAEQLPALPGMLIRAVPTMVSRKKVLQEEPQDLQFSFQLEAFERSHIEKYHAMFPGMVSSIPLTYFYLAAQRAHLAAMLDPHFPWPILGMVHVANRMEQLAEIREEQGYRLNVTIEMPERAATKKRVRPLYRVEFFQGDELVVECLSTYQVGGGEPPARGRRREMPAPELDGYTDTGLWQLNSELGRHYATLSGDFNPIHLHPWLSRWFGFARPIIHGMYSVARAQAKLEQELQRPVTMMDVVFRRPLILPAEAHFYYADTSSKFIVTDAKASKAFLDGTFALKEHVKQ</sequence>
<dbReference type="GO" id="GO:0004312">
    <property type="term" value="F:fatty acid synthase activity"/>
    <property type="evidence" value="ECO:0007669"/>
    <property type="project" value="InterPro"/>
</dbReference>
<dbReference type="SUPFAM" id="SSF54637">
    <property type="entry name" value="Thioesterase/thiol ester dehydrase-isomerase"/>
    <property type="match status" value="1"/>
</dbReference>
<dbReference type="AlphaFoldDB" id="A0A432VYB1"/>
<dbReference type="GO" id="GO:0005835">
    <property type="term" value="C:fatty acid synthase complex"/>
    <property type="evidence" value="ECO:0007669"/>
    <property type="project" value="InterPro"/>
</dbReference>
<dbReference type="PANTHER" id="PTHR43841:SF3">
    <property type="entry name" value="(3R)-HYDROXYACYL-ACP DEHYDRATASE SUBUNIT HADB"/>
    <property type="match status" value="1"/>
</dbReference>
<accession>A0A432VYB1</accession>
<feature type="domain" description="MaoC-like" evidence="1">
    <location>
        <begin position="187"/>
        <end position="256"/>
    </location>
</feature>
<protein>
    <submittedName>
        <fullName evidence="2">Acyl dehydratase</fullName>
    </submittedName>
</protein>
<dbReference type="GO" id="GO:0006633">
    <property type="term" value="P:fatty acid biosynthetic process"/>
    <property type="evidence" value="ECO:0007669"/>
    <property type="project" value="InterPro"/>
</dbReference>
<keyword evidence="3" id="KW-1185">Reference proteome</keyword>
<gene>
    <name evidence="2" type="ORF">CWE06_02085</name>
</gene>
<dbReference type="RefSeq" id="WP_126790697.1">
    <property type="nucleotide sequence ID" value="NZ_PIPI01000001.1"/>
</dbReference>
<dbReference type="Gene3D" id="3.10.129.10">
    <property type="entry name" value="Hotdog Thioesterase"/>
    <property type="match status" value="1"/>
</dbReference>
<organism evidence="2 3">
    <name type="scientific">Aliidiomarina haloalkalitolerans</name>
    <dbReference type="NCBI Taxonomy" id="859059"/>
    <lineage>
        <taxon>Bacteria</taxon>
        <taxon>Pseudomonadati</taxon>
        <taxon>Pseudomonadota</taxon>
        <taxon>Gammaproteobacteria</taxon>
        <taxon>Alteromonadales</taxon>
        <taxon>Idiomarinaceae</taxon>
        <taxon>Aliidiomarina</taxon>
    </lineage>
</organism>
<dbReference type="InterPro" id="IPR003965">
    <property type="entry name" value="Fatty_acid_synthase"/>
</dbReference>
<evidence type="ECO:0000313" key="2">
    <source>
        <dbReference type="EMBL" id="RUO21664.1"/>
    </source>
</evidence>
<evidence type="ECO:0000313" key="3">
    <source>
        <dbReference type="Proteomes" id="UP000288212"/>
    </source>
</evidence>
<dbReference type="EMBL" id="PIPI01000001">
    <property type="protein sequence ID" value="RUO21664.1"/>
    <property type="molecule type" value="Genomic_DNA"/>
</dbReference>
<dbReference type="PRINTS" id="PR01483">
    <property type="entry name" value="FASYNTHASE"/>
</dbReference>
<reference evidence="2 3" key="1">
    <citation type="journal article" date="2011" name="Front. Microbiol.">
        <title>Genomic signatures of strain selection and enhancement in Bacillus atrophaeus var. globigii, a historical biowarfare simulant.</title>
        <authorList>
            <person name="Gibbons H.S."/>
            <person name="Broomall S.M."/>
            <person name="McNew L.A."/>
            <person name="Daligault H."/>
            <person name="Chapman C."/>
            <person name="Bruce D."/>
            <person name="Karavis M."/>
            <person name="Krepps M."/>
            <person name="McGregor P.A."/>
            <person name="Hong C."/>
            <person name="Park K.H."/>
            <person name="Akmal A."/>
            <person name="Feldman A."/>
            <person name="Lin J.S."/>
            <person name="Chang W.E."/>
            <person name="Higgs B.W."/>
            <person name="Demirev P."/>
            <person name="Lindquist J."/>
            <person name="Liem A."/>
            <person name="Fochler E."/>
            <person name="Read T.D."/>
            <person name="Tapia R."/>
            <person name="Johnson S."/>
            <person name="Bishop-Lilly K.A."/>
            <person name="Detter C."/>
            <person name="Han C."/>
            <person name="Sozhamannan S."/>
            <person name="Rosenzweig C.N."/>
            <person name="Skowronski E.W."/>
        </authorList>
    </citation>
    <scope>NUCLEOTIDE SEQUENCE [LARGE SCALE GENOMIC DNA]</scope>
    <source>
        <strain evidence="2 3">AK5</strain>
    </source>
</reference>
<comment type="caution">
    <text evidence="2">The sequence shown here is derived from an EMBL/GenBank/DDBJ whole genome shotgun (WGS) entry which is preliminary data.</text>
</comment>
<dbReference type="PANTHER" id="PTHR43841">
    <property type="entry name" value="3-HYDROXYACYL-THIOESTER DEHYDRATASE HTDX-RELATED"/>
    <property type="match status" value="1"/>
</dbReference>
<dbReference type="OrthoDB" id="9774179at2"/>
<proteinExistence type="predicted"/>
<dbReference type="InterPro" id="IPR002539">
    <property type="entry name" value="MaoC-like_dom"/>
</dbReference>